<keyword evidence="1" id="KW-0732">Signal</keyword>
<dbReference type="PIRSF" id="PIRSF029720">
    <property type="entry name" value="UCP029720"/>
    <property type="match status" value="1"/>
</dbReference>
<organism evidence="2 3">
    <name type="scientific">Marinomonas mediterranea (strain ATCC 700492 / JCM 21426 / NBRC 103028 / MMB-1)</name>
    <dbReference type="NCBI Taxonomy" id="717774"/>
    <lineage>
        <taxon>Bacteria</taxon>
        <taxon>Pseudomonadati</taxon>
        <taxon>Pseudomonadota</taxon>
        <taxon>Gammaproteobacteria</taxon>
        <taxon>Oceanospirillales</taxon>
        <taxon>Oceanospirillaceae</taxon>
        <taxon>Marinomonas</taxon>
    </lineage>
</organism>
<feature type="chain" id="PRO_5003284330" evidence="1">
    <location>
        <begin position="33"/>
        <end position="147"/>
    </location>
</feature>
<dbReference type="PATRIC" id="fig|717774.3.peg.318"/>
<feature type="signal peptide" evidence="1">
    <location>
        <begin position="1"/>
        <end position="32"/>
    </location>
</feature>
<dbReference type="AlphaFoldDB" id="F2JXW4"/>
<protein>
    <submittedName>
        <fullName evidence="2">Putative lipoprotein</fullName>
    </submittedName>
</protein>
<dbReference type="RefSeq" id="WP_013659519.1">
    <property type="nucleotide sequence ID" value="NC_015276.1"/>
</dbReference>
<evidence type="ECO:0000313" key="3">
    <source>
        <dbReference type="Proteomes" id="UP000001062"/>
    </source>
</evidence>
<dbReference type="eggNOG" id="COG4315">
    <property type="taxonomic scope" value="Bacteria"/>
</dbReference>
<dbReference type="InterPro" id="IPR014558">
    <property type="entry name" value="UCP029720"/>
</dbReference>
<dbReference type="Pfam" id="PF03640">
    <property type="entry name" value="Lipoprotein_15"/>
    <property type="match status" value="2"/>
</dbReference>
<dbReference type="KEGG" id="mme:Marme_0310"/>
<dbReference type="HOGENOM" id="CLU_053665_1_0_6"/>
<evidence type="ECO:0000313" key="2">
    <source>
        <dbReference type="EMBL" id="ADZ89613.1"/>
    </source>
</evidence>
<reference evidence="2 3" key="1">
    <citation type="journal article" date="2012" name="Stand. Genomic Sci.">
        <title>Complete genome sequence of the melanogenic marine bacterium Marinomonas mediterranea type strain (MMB-1(T)).</title>
        <authorList>
            <person name="Lucas-Elio P."/>
            <person name="Goodwin L."/>
            <person name="Woyke T."/>
            <person name="Pitluck S."/>
            <person name="Nolan M."/>
            <person name="Kyrpides N.C."/>
            <person name="Detter J.C."/>
            <person name="Copeland A."/>
            <person name="Teshima H."/>
            <person name="Bruce D."/>
            <person name="Detter C."/>
            <person name="Tapia R."/>
            <person name="Han S."/>
            <person name="Land M.L."/>
            <person name="Ivanova N."/>
            <person name="Mikhailova N."/>
            <person name="Johnston A.W."/>
            <person name="Sanchez-Amat A."/>
        </authorList>
    </citation>
    <scope>NUCLEOTIDE SEQUENCE [LARGE SCALE GENOMIC DNA]</scope>
    <source>
        <strain evidence="3">ATCC 700492 / JCM 21426 / NBRC 103028 / MMB-1</strain>
    </source>
</reference>
<dbReference type="Proteomes" id="UP000001062">
    <property type="component" value="Chromosome"/>
</dbReference>
<dbReference type="OrthoDB" id="9800666at2"/>
<gene>
    <name evidence="2" type="ordered locus">Marme_0310</name>
</gene>
<dbReference type="EMBL" id="CP002583">
    <property type="protein sequence ID" value="ADZ89613.1"/>
    <property type="molecule type" value="Genomic_DNA"/>
</dbReference>
<accession>F2JXW4</accession>
<dbReference type="PANTHER" id="PTHR39335">
    <property type="entry name" value="BLL4220 PROTEIN"/>
    <property type="match status" value="1"/>
</dbReference>
<name>F2JXW4_MARM1</name>
<dbReference type="STRING" id="717774.Marme_0310"/>
<dbReference type="InterPro" id="IPR005297">
    <property type="entry name" value="Lipoprotein_repeat"/>
</dbReference>
<evidence type="ECO:0000256" key="1">
    <source>
        <dbReference type="SAM" id="SignalP"/>
    </source>
</evidence>
<proteinExistence type="predicted"/>
<keyword evidence="2" id="KW-0449">Lipoprotein</keyword>
<dbReference type="GO" id="GO:0043448">
    <property type="term" value="P:alkane catabolic process"/>
    <property type="evidence" value="ECO:0007669"/>
    <property type="project" value="TreeGrafter"/>
</dbReference>
<sequence precursor="true">MKSVLTKFSATKQSLALLALPLVLSISTNAFSGSYGYNDDYDTTPIVKQTTEIGTVWATSKGMTLYTFDMDKDNRSNCNGRCAKAWPPLLAAKNAKTNGVFSTITRNDGTKQWTLNGEPLYTWIKDKKSGDTTGDGVKGVWHAAMTK</sequence>
<dbReference type="PANTHER" id="PTHR39335:SF1">
    <property type="entry name" value="BLL4220 PROTEIN"/>
    <property type="match status" value="1"/>
</dbReference>
<keyword evidence="3" id="KW-1185">Reference proteome</keyword>